<evidence type="ECO:0000313" key="5">
    <source>
        <dbReference type="Proteomes" id="UP000244240"/>
    </source>
</evidence>
<evidence type="ECO:0000313" key="4">
    <source>
        <dbReference type="EMBL" id="PTX58449.1"/>
    </source>
</evidence>
<dbReference type="InterPro" id="IPR005025">
    <property type="entry name" value="FMN_Rdtase-like_dom"/>
</dbReference>
<dbReference type="PANTHER" id="PTHR43278:SF4">
    <property type="entry name" value="NAD(P)H-DEPENDENT FMN-CONTAINING OXIDOREDUCTASE YWQN-RELATED"/>
    <property type="match status" value="1"/>
</dbReference>
<dbReference type="EMBL" id="QBKR01000016">
    <property type="protein sequence ID" value="PTX58449.1"/>
    <property type="molecule type" value="Genomic_DNA"/>
</dbReference>
<evidence type="ECO:0000256" key="1">
    <source>
        <dbReference type="ARBA" id="ARBA00022630"/>
    </source>
</evidence>
<accession>A0A2T6BQX8</accession>
<sequence length="234" mass="27098">MRIFALYGSTRGKGNSDLLTDMITDGLDCTRVHLKDYNILPIRDQRYDPGGFQPIDDDHPQLVKQMLNHDLLLFATPLYWYGMPGSVKNFIDRWTMYFDDNTFKERMAEKEALVVITGGDNPRLKGMGVLQQLYWIFDFLGITFIDYVIGQGNIQGEVRQDFEAMSKAEHLNHILRTKSRTITQPASIPPMVSKHTPEYITTKEKTEDAVNVGREEKRNRVRELLKRRINGKRS</sequence>
<comment type="caution">
    <text evidence="4">The sequence shown here is derived from an EMBL/GenBank/DDBJ whole genome shotgun (WGS) entry which is preliminary data.</text>
</comment>
<evidence type="ECO:0000259" key="3">
    <source>
        <dbReference type="Pfam" id="PF03358"/>
    </source>
</evidence>
<keyword evidence="5" id="KW-1185">Reference proteome</keyword>
<evidence type="ECO:0000256" key="2">
    <source>
        <dbReference type="ARBA" id="ARBA00022643"/>
    </source>
</evidence>
<keyword evidence="1" id="KW-0285">Flavoprotein</keyword>
<protein>
    <submittedName>
        <fullName evidence="4">Multimeric flavodoxin WrbA</fullName>
    </submittedName>
</protein>
<dbReference type="RefSeq" id="WP_108024416.1">
    <property type="nucleotide sequence ID" value="NZ_QBKR01000016.1"/>
</dbReference>
<keyword evidence="2" id="KW-0288">FMN</keyword>
<reference evidence="4 5" key="1">
    <citation type="submission" date="2018-04" db="EMBL/GenBank/DDBJ databases">
        <title>Genomic Encyclopedia of Archaeal and Bacterial Type Strains, Phase II (KMG-II): from individual species to whole genera.</title>
        <authorList>
            <person name="Goeker M."/>
        </authorList>
    </citation>
    <scope>NUCLEOTIDE SEQUENCE [LARGE SCALE GENOMIC DNA]</scope>
    <source>
        <strain evidence="4 5">DSM 45787</strain>
    </source>
</reference>
<dbReference type="Proteomes" id="UP000244240">
    <property type="component" value="Unassembled WGS sequence"/>
</dbReference>
<dbReference type="InterPro" id="IPR029039">
    <property type="entry name" value="Flavoprotein-like_sf"/>
</dbReference>
<dbReference type="Gene3D" id="3.40.50.360">
    <property type="match status" value="1"/>
</dbReference>
<feature type="domain" description="NADPH-dependent FMN reductase-like" evidence="3">
    <location>
        <begin position="1"/>
        <end position="145"/>
    </location>
</feature>
<dbReference type="Pfam" id="PF03358">
    <property type="entry name" value="FMN_red"/>
    <property type="match status" value="1"/>
</dbReference>
<dbReference type="AlphaFoldDB" id="A0A2T6BQX8"/>
<dbReference type="PANTHER" id="PTHR43278">
    <property type="entry name" value="NAD(P)H-DEPENDENT FMN-CONTAINING OXIDOREDUCTASE YWQN-RELATED"/>
    <property type="match status" value="1"/>
</dbReference>
<name>A0A2T6BQX8_9BACL</name>
<proteinExistence type="predicted"/>
<dbReference type="InterPro" id="IPR051796">
    <property type="entry name" value="ISF_SsuE-like"/>
</dbReference>
<dbReference type="GO" id="GO:0016491">
    <property type="term" value="F:oxidoreductase activity"/>
    <property type="evidence" value="ECO:0007669"/>
    <property type="project" value="InterPro"/>
</dbReference>
<dbReference type="SUPFAM" id="SSF52218">
    <property type="entry name" value="Flavoproteins"/>
    <property type="match status" value="1"/>
</dbReference>
<organism evidence="4 5">
    <name type="scientific">Melghirimyces profundicolus</name>
    <dbReference type="NCBI Taxonomy" id="1242148"/>
    <lineage>
        <taxon>Bacteria</taxon>
        <taxon>Bacillati</taxon>
        <taxon>Bacillota</taxon>
        <taxon>Bacilli</taxon>
        <taxon>Bacillales</taxon>
        <taxon>Thermoactinomycetaceae</taxon>
        <taxon>Melghirimyces</taxon>
    </lineage>
</organism>
<gene>
    <name evidence="4" type="ORF">C8P63_11636</name>
</gene>